<dbReference type="PANTHER" id="PTHR43024:SF1">
    <property type="entry name" value="UDP-N-ACETYLMURAMOYL-TRIPEPTIDE--D-ALANYL-D-ALANINE LIGASE"/>
    <property type="match status" value="1"/>
</dbReference>
<organism evidence="6 7">
    <name type="scientific">Candidatus Shapirobacteria bacterium CG2_30_35_20</name>
    <dbReference type="NCBI Taxonomy" id="1805376"/>
    <lineage>
        <taxon>Bacteria</taxon>
        <taxon>Candidatus Shapironibacteriota</taxon>
    </lineage>
</organism>
<dbReference type="GO" id="GO:0005524">
    <property type="term" value="F:ATP binding"/>
    <property type="evidence" value="ECO:0007669"/>
    <property type="project" value="UniProtKB-KW"/>
</dbReference>
<keyword evidence="3" id="KW-0067">ATP-binding</keyword>
<dbReference type="PANTHER" id="PTHR43024">
    <property type="entry name" value="UDP-N-ACETYLMURAMOYL-TRIPEPTIDE--D-ALANYL-D-ALANINE LIGASE"/>
    <property type="match status" value="1"/>
</dbReference>
<feature type="domain" description="Mur ligase central" evidence="5">
    <location>
        <begin position="32"/>
        <end position="187"/>
    </location>
</feature>
<reference evidence="6 7" key="1">
    <citation type="journal article" date="2016" name="Environ. Microbiol.">
        <title>Genomic resolution of a cold subsurface aquifer community provides metabolic insights for novel microbes adapted to high CO concentrations.</title>
        <authorList>
            <person name="Probst A.J."/>
            <person name="Castelle C.J."/>
            <person name="Singh A."/>
            <person name="Brown C.T."/>
            <person name="Anantharaman K."/>
            <person name="Sharon I."/>
            <person name="Hug L.A."/>
            <person name="Burstein D."/>
            <person name="Emerson J.B."/>
            <person name="Thomas B.C."/>
            <person name="Banfield J.F."/>
        </authorList>
    </citation>
    <scope>NUCLEOTIDE SEQUENCE [LARGE SCALE GENOMIC DNA]</scope>
    <source>
        <strain evidence="6">CG2_30_35_20</strain>
    </source>
</reference>
<feature type="domain" description="Mur ligase C-terminal" evidence="4">
    <location>
        <begin position="249"/>
        <end position="355"/>
    </location>
</feature>
<evidence type="ECO:0000313" key="6">
    <source>
        <dbReference type="EMBL" id="OIP87618.1"/>
    </source>
</evidence>
<dbReference type="InterPro" id="IPR036615">
    <property type="entry name" value="Mur_ligase_C_dom_sf"/>
</dbReference>
<dbReference type="EMBL" id="MNZO01000013">
    <property type="protein sequence ID" value="OIP87618.1"/>
    <property type="molecule type" value="Genomic_DNA"/>
</dbReference>
<proteinExistence type="predicted"/>
<dbReference type="InterPro" id="IPR013221">
    <property type="entry name" value="Mur_ligase_cen"/>
</dbReference>
<dbReference type="Proteomes" id="UP000182344">
    <property type="component" value="Unassembled WGS sequence"/>
</dbReference>
<dbReference type="Pfam" id="PF08245">
    <property type="entry name" value="Mur_ligase_M"/>
    <property type="match status" value="1"/>
</dbReference>
<name>A0A1J5I0K0_9BACT</name>
<dbReference type="Gene3D" id="3.40.1190.10">
    <property type="entry name" value="Mur-like, catalytic domain"/>
    <property type="match status" value="1"/>
</dbReference>
<evidence type="ECO:0000259" key="4">
    <source>
        <dbReference type="Pfam" id="PF02875"/>
    </source>
</evidence>
<dbReference type="Pfam" id="PF02875">
    <property type="entry name" value="Mur_ligase_C"/>
    <property type="match status" value="1"/>
</dbReference>
<dbReference type="SUPFAM" id="SSF53244">
    <property type="entry name" value="MurD-like peptide ligases, peptide-binding domain"/>
    <property type="match status" value="1"/>
</dbReference>
<sequence length="392" mass="43570">MKKYFSLFILYYLRFFAKLQLLKNRQMTIVGITGSAGKSSTVAACQAALSSKYKIKTNGGTNSESGIPLSILGIKVNGYSPIDWLKYCLLAPISLLTNWQKYDIYLCEMGIDSPNSPKNMSYLLSIVKPQIGIFLNVNLVHSEFFKDINHIGLEKSKLITSLPSTGYALINNRDPIVAQTTQNTLAKKIFLKPIHIDFNNFAPPASFDISTSSAINLAQLFNINQQLAIDNIKNNLVLPPSRSSLFLGINNSTIIDSSYNSSPLACSKMLAVLARFPSPRIAILGDMRELGNHSKSAHQKIYRQALKSANTIISVGMETQQYFGDKAIKFSNYSEASNYLKQNLPQNASILIKGSQNTIFLEELVKSILLNPTDSSKLCRQSSYWLKIKNII</sequence>
<dbReference type="GO" id="GO:0016881">
    <property type="term" value="F:acid-amino acid ligase activity"/>
    <property type="evidence" value="ECO:0007669"/>
    <property type="project" value="InterPro"/>
</dbReference>
<comment type="caution">
    <text evidence="6">The sequence shown here is derived from an EMBL/GenBank/DDBJ whole genome shotgun (WGS) entry which is preliminary data.</text>
</comment>
<evidence type="ECO:0000256" key="2">
    <source>
        <dbReference type="ARBA" id="ARBA00022741"/>
    </source>
</evidence>
<gene>
    <name evidence="6" type="ORF">AUK05_00845</name>
</gene>
<dbReference type="AlphaFoldDB" id="A0A1J5I0K0"/>
<evidence type="ECO:0000259" key="5">
    <source>
        <dbReference type="Pfam" id="PF08245"/>
    </source>
</evidence>
<keyword evidence="2" id="KW-0547">Nucleotide-binding</keyword>
<evidence type="ECO:0000256" key="3">
    <source>
        <dbReference type="ARBA" id="ARBA00022840"/>
    </source>
</evidence>
<dbReference type="SUPFAM" id="SSF53623">
    <property type="entry name" value="MurD-like peptide ligases, catalytic domain"/>
    <property type="match status" value="1"/>
</dbReference>
<dbReference type="InterPro" id="IPR051046">
    <property type="entry name" value="MurCDEF_CellWall_CoF430Synth"/>
</dbReference>
<evidence type="ECO:0008006" key="8">
    <source>
        <dbReference type="Google" id="ProtNLM"/>
    </source>
</evidence>
<dbReference type="InterPro" id="IPR004101">
    <property type="entry name" value="Mur_ligase_C"/>
</dbReference>
<dbReference type="STRING" id="1805376.AUK05_00845"/>
<dbReference type="InterPro" id="IPR036565">
    <property type="entry name" value="Mur-like_cat_sf"/>
</dbReference>
<evidence type="ECO:0000256" key="1">
    <source>
        <dbReference type="ARBA" id="ARBA00022598"/>
    </source>
</evidence>
<evidence type="ECO:0000313" key="7">
    <source>
        <dbReference type="Proteomes" id="UP000182344"/>
    </source>
</evidence>
<accession>A0A1J5I0K0</accession>
<keyword evidence="1" id="KW-0436">Ligase</keyword>
<protein>
    <recommendedName>
        <fullName evidence="8">Mur ligase central domain-containing protein</fullName>
    </recommendedName>
</protein>
<dbReference type="Gene3D" id="3.90.190.20">
    <property type="entry name" value="Mur ligase, C-terminal domain"/>
    <property type="match status" value="1"/>
</dbReference>